<feature type="compositionally biased region" description="Basic and acidic residues" evidence="3">
    <location>
        <begin position="1507"/>
        <end position="1518"/>
    </location>
</feature>
<proteinExistence type="predicted"/>
<feature type="region of interest" description="Disordered" evidence="3">
    <location>
        <begin position="1446"/>
        <end position="1518"/>
    </location>
</feature>
<accession>A0A7J7HXZ8</accession>
<feature type="domain" description="C3H1-type" evidence="4">
    <location>
        <begin position="829"/>
        <end position="856"/>
    </location>
</feature>
<keyword evidence="2" id="KW-0862">Zinc</keyword>
<feature type="compositionally biased region" description="Polar residues" evidence="3">
    <location>
        <begin position="41"/>
        <end position="50"/>
    </location>
</feature>
<feature type="compositionally biased region" description="Pro residues" evidence="3">
    <location>
        <begin position="228"/>
        <end position="251"/>
    </location>
</feature>
<feature type="region of interest" description="Disordered" evidence="3">
    <location>
        <begin position="1117"/>
        <end position="1164"/>
    </location>
</feature>
<feature type="compositionally biased region" description="Basic and acidic residues" evidence="3">
    <location>
        <begin position="1489"/>
        <end position="1499"/>
    </location>
</feature>
<feature type="compositionally biased region" description="Polar residues" evidence="3">
    <location>
        <begin position="1151"/>
        <end position="1163"/>
    </location>
</feature>
<feature type="compositionally biased region" description="Polar residues" evidence="3">
    <location>
        <begin position="1117"/>
        <end position="1126"/>
    </location>
</feature>
<comment type="caution">
    <text evidence="6">The sequence shown here is derived from an EMBL/GenBank/DDBJ whole genome shotgun (WGS) entry which is preliminary data.</text>
</comment>
<evidence type="ECO:0000256" key="2">
    <source>
        <dbReference type="PROSITE-ProRule" id="PRU00723"/>
    </source>
</evidence>
<evidence type="ECO:0000313" key="7">
    <source>
        <dbReference type="Proteomes" id="UP000593564"/>
    </source>
</evidence>
<feature type="compositionally biased region" description="Basic and acidic residues" evidence="3">
    <location>
        <begin position="742"/>
        <end position="759"/>
    </location>
</feature>
<dbReference type="PANTHER" id="PTHR36886:SF7">
    <property type="entry name" value="EXPRESSED PROTEIN"/>
    <property type="match status" value="1"/>
</dbReference>
<sequence length="1676" mass="183643">MYGQGNFSPQFGQGSHTPMPPFQQRPVVPPPPPFQKGHPTLQHSTIQQGPPSIPPCAGYSGSFVYRHAPPPTVQQGQPVHGPTSEMLNAGQSYLPPPPPPPPPQQIYGKTSMTHSYPIAQQNPQWTQNMHHVPPPVPPPLVPRPTGPSPPEMFLPSISPREIPTLTSLGQTSYRGPIHLPQPGNVQGTQQIPLPLPPPPPTSSFFTPAPFGSFVHSAHQDSNVLAMGPMPPPPPPSSPPPPPPSPPPPTSPHPSFGSLSSTPPFVASDLSHNSKSGPMSNRSGFEVMASNSVDEVVAITQIRDDAPLCNDYKNFEGRTICEMGSPLEVTNLDLPPPPLKPAEQKVVQRIEVLCNFIANNGPGFEDTSRQKECGNPEFEFLFGGEPGSEAAVAHEYFEWMKKKCILACKLQHKHSNSVLRPSDMDTSKQTNCLMGAGVPHSPSDSDMDMEDDITQPDEEQRVYNSFEGLNHESVLIPKELDIREQLSAPHNSVEHCLAKDALSRSSGLAEQEKGSKLFRDHDHFTYGRSVFKVDSSVTVSSVPAPEDLSQSNASTAAVGFGSEKFPSELIKGASPFRLLQDYASDDSSEDDVKPCLEEVGPVTASISTTAGATSLNGEILSNLQMDQGLMSVSSSEMAFGTFSKSVVACSPSMSPNALKFSTESQRTAREADVTSIATVKTEELVENNSRNQESIDNAVSPEVLQLKDTIDGVLDAAPDSGKSHSQKEDFKYASTLPKVDEFGRLVREGASDSDSEDPHYTRRRGKRGRSWSRSQSPHDRRRRRRRSPRRGKEKRSRSRSLSPKKRRSRSRSPSYGHGGEFVGHKMRWDKDQLPECLDFLRGRCHRGAFCRYFHPDSNKNNSGSRNRSKQQYVEVPTVSRTSDFHEEIDKTPPKRSVHQKDMPGDSVGVLRDGKLDREQVLVSVQDAVQTIISDRDDKSLITDVVLSERSIEVTAIMQQTQIIKEEILESSTVLPDNQNCLEIMGTVHPVVGSPSRLTDADAPKSPGDTTCGVASSIENLVMPQSQANPSLPVLHNADHRPQHVDGSSTSDSSPLQMSSTLQSQLPVSEPHLNKISSVQSYPGTSSISQSFLFSSLSGPPKDLTPSIIPAVDFLDHSSLSQGKSTSPPQLPGEMMQQTSKFPSFSPPVENYPPSQTPMQNQHSDFVTPPNSWSLPPPPPLLPFVNNSTVTAATAMQGVPSLQSHQNQLPPRNDFISQTFVRHYPPELPAHSQVGEFQHRRYSLMQEQEPTRPLSHMEDFRRNPLPMGNPMSQPFGDTGLVGDPFSRFPLQGLNPPNSFAQGNIPLPPVPSLRDSAGRRMQSFSGDDLPSVEFSTSSSYLQQQRPLYGLQRSAADGISVNQGEFGNVNFTMSRYTSDILDRNQPSYLSDFGGSRISNYCNPYASTFDQPLSSKFSSNVFKQEKDLPYSNLHDASLSLSHVPVDGQGIGSLGSRHMTSLPKSAQAADLPRPGSDQYDPLFDSIEPSSNSFNKFDHGQRRETTLRLSGSHKPLDVEENNKQKEVEAVAVSTSIKSENDEYGETADAEVGDVDNASASSPLDEANTTGGEIEIDQVKMPGKSKKSKDSRSMKLFKVALADFVKEVLKPSWRQGNMSKEAFKTIVKKTVDKVSGAMKSHHIPKSQAKINRYIDSSQRKLTKLVTVNFLFTSHFIFDVFLNLN</sequence>
<feature type="compositionally biased region" description="Pro residues" evidence="3">
    <location>
        <begin position="132"/>
        <end position="150"/>
    </location>
</feature>
<dbReference type="PRINTS" id="PR01217">
    <property type="entry name" value="PRICHEXTENSN"/>
</dbReference>
<dbReference type="PANTHER" id="PTHR36886">
    <property type="entry name" value="PROTEIN FRIGIDA-ESSENTIAL 1"/>
    <property type="match status" value="1"/>
</dbReference>
<dbReference type="InterPro" id="IPR000571">
    <property type="entry name" value="Znf_CCCH"/>
</dbReference>
<feature type="compositionally biased region" description="Pro residues" evidence="3">
    <location>
        <begin position="18"/>
        <end position="34"/>
    </location>
</feature>
<feature type="compositionally biased region" description="Basic residues" evidence="3">
    <location>
        <begin position="760"/>
        <end position="769"/>
    </location>
</feature>
<organism evidence="6 7">
    <name type="scientific">Camellia sinensis</name>
    <name type="common">Tea plant</name>
    <name type="synonym">Thea sinensis</name>
    <dbReference type="NCBI Taxonomy" id="4442"/>
    <lineage>
        <taxon>Eukaryota</taxon>
        <taxon>Viridiplantae</taxon>
        <taxon>Streptophyta</taxon>
        <taxon>Embryophyta</taxon>
        <taxon>Tracheophyta</taxon>
        <taxon>Spermatophyta</taxon>
        <taxon>Magnoliopsida</taxon>
        <taxon>eudicotyledons</taxon>
        <taxon>Gunneridae</taxon>
        <taxon>Pentapetalae</taxon>
        <taxon>asterids</taxon>
        <taxon>Ericales</taxon>
        <taxon>Theaceae</taxon>
        <taxon>Camellia</taxon>
    </lineage>
</organism>
<feature type="region of interest" description="Disordered" evidence="3">
    <location>
        <begin position="126"/>
        <end position="150"/>
    </location>
</feature>
<feature type="region of interest" description="Disordered" evidence="3">
    <location>
        <begin position="179"/>
        <end position="282"/>
    </location>
</feature>
<keyword evidence="7" id="KW-1185">Reference proteome</keyword>
<dbReference type="Pfam" id="PF01805">
    <property type="entry name" value="Surp"/>
    <property type="match status" value="1"/>
</dbReference>
<protein>
    <recommendedName>
        <fullName evidence="8">C3H1-type domain-containing protein</fullName>
    </recommendedName>
</protein>
<keyword evidence="1" id="KW-0507">mRNA processing</keyword>
<evidence type="ECO:0000259" key="4">
    <source>
        <dbReference type="PROSITE" id="PS50103"/>
    </source>
</evidence>
<dbReference type="GO" id="GO:0008270">
    <property type="term" value="F:zinc ion binding"/>
    <property type="evidence" value="ECO:0007669"/>
    <property type="project" value="UniProtKB-KW"/>
</dbReference>
<feature type="compositionally biased region" description="Polar residues" evidence="3">
    <location>
        <begin position="269"/>
        <end position="282"/>
    </location>
</feature>
<gene>
    <name evidence="6" type="ORF">HYC85_004938</name>
</gene>
<evidence type="ECO:0000313" key="6">
    <source>
        <dbReference type="EMBL" id="KAF5957713.1"/>
    </source>
</evidence>
<feature type="region of interest" description="Disordered" evidence="3">
    <location>
        <begin position="1"/>
        <end position="104"/>
    </location>
</feature>
<feature type="compositionally biased region" description="Pro residues" evidence="3">
    <location>
        <begin position="94"/>
        <end position="104"/>
    </location>
</feature>
<dbReference type="Proteomes" id="UP000593564">
    <property type="component" value="Unassembled WGS sequence"/>
</dbReference>
<evidence type="ECO:0008006" key="8">
    <source>
        <dbReference type="Google" id="ProtNLM"/>
    </source>
</evidence>
<reference evidence="7" key="1">
    <citation type="journal article" date="2020" name="Nat. Commun.">
        <title>Genome assembly of wild tea tree DASZ reveals pedigree and selection history of tea varieties.</title>
        <authorList>
            <person name="Zhang W."/>
            <person name="Zhang Y."/>
            <person name="Qiu H."/>
            <person name="Guo Y."/>
            <person name="Wan H."/>
            <person name="Zhang X."/>
            <person name="Scossa F."/>
            <person name="Alseekh S."/>
            <person name="Zhang Q."/>
            <person name="Wang P."/>
            <person name="Xu L."/>
            <person name="Schmidt M.H."/>
            <person name="Jia X."/>
            <person name="Li D."/>
            <person name="Zhu A."/>
            <person name="Guo F."/>
            <person name="Chen W."/>
            <person name="Ni D."/>
            <person name="Usadel B."/>
            <person name="Fernie A.R."/>
            <person name="Wen W."/>
        </authorList>
    </citation>
    <scope>NUCLEOTIDE SEQUENCE [LARGE SCALE GENOMIC DNA]</scope>
    <source>
        <strain evidence="7">cv. G240</strain>
    </source>
</reference>
<dbReference type="GO" id="GO:0006397">
    <property type="term" value="P:mRNA processing"/>
    <property type="evidence" value="ECO:0007669"/>
    <property type="project" value="UniProtKB-KW"/>
</dbReference>
<evidence type="ECO:0000259" key="5">
    <source>
        <dbReference type="PROSITE" id="PS50128"/>
    </source>
</evidence>
<reference evidence="6 7" key="2">
    <citation type="submission" date="2020-07" db="EMBL/GenBank/DDBJ databases">
        <title>Genome assembly of wild tea tree DASZ reveals pedigree and selection history of tea varieties.</title>
        <authorList>
            <person name="Zhang W."/>
        </authorList>
    </citation>
    <scope>NUCLEOTIDE SEQUENCE [LARGE SCALE GENOMIC DNA]</scope>
    <source>
        <strain evidence="7">cv. G240</strain>
        <tissue evidence="6">Leaf</tissue>
    </source>
</reference>
<dbReference type="Gene3D" id="1.10.10.790">
    <property type="entry name" value="Surp module"/>
    <property type="match status" value="1"/>
</dbReference>
<dbReference type="GO" id="GO:0003723">
    <property type="term" value="F:RNA binding"/>
    <property type="evidence" value="ECO:0007669"/>
    <property type="project" value="InterPro"/>
</dbReference>
<dbReference type="Gene3D" id="3.30.1370.210">
    <property type="match status" value="1"/>
</dbReference>
<dbReference type="PROSITE" id="PS50128">
    <property type="entry name" value="SURP"/>
    <property type="match status" value="1"/>
</dbReference>
<feature type="domain" description="SURP motif" evidence="5">
    <location>
        <begin position="348"/>
        <end position="396"/>
    </location>
</feature>
<dbReference type="InterPro" id="IPR035967">
    <property type="entry name" value="SWAP/Surp_sf"/>
</dbReference>
<dbReference type="InterPro" id="IPR052650">
    <property type="entry name" value="Zinc_finger_CCCH"/>
</dbReference>
<feature type="compositionally biased region" description="Basic and acidic residues" evidence="3">
    <location>
        <begin position="881"/>
        <end position="902"/>
    </location>
</feature>
<keyword evidence="2" id="KW-0863">Zinc-finger</keyword>
<dbReference type="InterPro" id="IPR054429">
    <property type="entry name" value="Znf-CCCH_Muscleblind-like"/>
</dbReference>
<feature type="compositionally biased region" description="Polar residues" evidence="3">
    <location>
        <begin position="1"/>
        <end position="16"/>
    </location>
</feature>
<feature type="region of interest" description="Disordered" evidence="3">
    <location>
        <begin position="1026"/>
        <end position="1065"/>
    </location>
</feature>
<name>A0A7J7HXZ8_CAMSI</name>
<dbReference type="PROSITE" id="PS50103">
    <property type="entry name" value="ZF_C3H1"/>
    <property type="match status" value="1"/>
</dbReference>
<feature type="region of interest" description="Disordered" evidence="3">
    <location>
        <begin position="742"/>
        <end position="821"/>
    </location>
</feature>
<feature type="zinc finger region" description="C3H1-type" evidence="2">
    <location>
        <begin position="829"/>
        <end position="856"/>
    </location>
</feature>
<dbReference type="EMBL" id="JACBKZ010000002">
    <property type="protein sequence ID" value="KAF5957713.1"/>
    <property type="molecule type" value="Genomic_DNA"/>
</dbReference>
<dbReference type="SUPFAM" id="SSF109905">
    <property type="entry name" value="Surp module (SWAP domain)"/>
    <property type="match status" value="1"/>
</dbReference>
<feature type="region of interest" description="Disordered" evidence="3">
    <location>
        <begin position="990"/>
        <end position="1012"/>
    </location>
</feature>
<keyword evidence="2" id="KW-0479">Metal-binding</keyword>
<dbReference type="InterPro" id="IPR000061">
    <property type="entry name" value="Surp"/>
</dbReference>
<feature type="compositionally biased region" description="Polar residues" evidence="3">
    <location>
        <begin position="1044"/>
        <end position="1065"/>
    </location>
</feature>
<feature type="region of interest" description="Disordered" evidence="3">
    <location>
        <begin position="429"/>
        <end position="450"/>
    </location>
</feature>
<evidence type="ECO:0000256" key="3">
    <source>
        <dbReference type="SAM" id="MobiDB-lite"/>
    </source>
</evidence>
<dbReference type="Pfam" id="PF22628">
    <property type="entry name" value="zf-CCCH_10"/>
    <property type="match status" value="1"/>
</dbReference>
<evidence type="ECO:0000256" key="1">
    <source>
        <dbReference type="ARBA" id="ARBA00022664"/>
    </source>
</evidence>
<feature type="region of interest" description="Disordered" evidence="3">
    <location>
        <begin position="853"/>
        <end position="909"/>
    </location>
</feature>
<feature type="compositionally biased region" description="Basic residues" evidence="3">
    <location>
        <begin position="778"/>
        <end position="809"/>
    </location>
</feature>